<sequence>MTINKDVFESTKKRLIKINMVAVVCFMALLMLCTFMYFRGVTFKSIDEDMTAELKYVIGMIEKRDFLSEINSPIRLINPKDMVYIYEDGDIKYYTENEYFDSLIPKGDSNGKEGFSNYSTRGYSFRELNIDIGNYRIQIIRNIDSEINSIKQLIYILLSLGLLAFIFVYMIAVYLTKKALIPIENAWNEQAKFIQDASHELRTPIAIVSSKLESILKKPESTINDEAESIAAAMKETRRLKKMVNDLLALTKGDGVVKVNKEEFDLVDMISEITEDYFDIAEFQEKEFEFNADLDNIDIYTDKNMLKQLLLIFIDNAFKYTESGDKISIDIEENNEKVTINIIDTGIGIKKEDIPHLFDRFFRSNNVRNRDIDGSGIGLSIASVLSGHIGADISVKSKFGEGSTFSINMKKGIKIRKSQDV</sequence>
<dbReference type="EMBL" id="SGJB01000003">
    <property type="protein sequence ID" value="TQQ85336.1"/>
    <property type="molecule type" value="Genomic_DNA"/>
</dbReference>
<dbReference type="InterPro" id="IPR036890">
    <property type="entry name" value="HATPase_C_sf"/>
</dbReference>
<dbReference type="FunFam" id="3.30.565.10:FF:000006">
    <property type="entry name" value="Sensor histidine kinase WalK"/>
    <property type="match status" value="1"/>
</dbReference>
<dbReference type="Gene3D" id="1.10.287.130">
    <property type="match status" value="1"/>
</dbReference>
<evidence type="ECO:0000256" key="2">
    <source>
        <dbReference type="ARBA" id="ARBA00004370"/>
    </source>
</evidence>
<dbReference type="Pfam" id="PF02518">
    <property type="entry name" value="HATPase_c"/>
    <property type="match status" value="1"/>
</dbReference>
<evidence type="ECO:0000256" key="7">
    <source>
        <dbReference type="ARBA" id="ARBA00023012"/>
    </source>
</evidence>
<evidence type="ECO:0000256" key="4">
    <source>
        <dbReference type="ARBA" id="ARBA00022553"/>
    </source>
</evidence>
<feature type="transmembrane region" description="Helical" evidence="8">
    <location>
        <begin position="153"/>
        <end position="175"/>
    </location>
</feature>
<dbReference type="InterPro" id="IPR036097">
    <property type="entry name" value="HisK_dim/P_sf"/>
</dbReference>
<dbReference type="Proteomes" id="UP000317863">
    <property type="component" value="Unassembled WGS sequence"/>
</dbReference>
<gene>
    <name evidence="10" type="ORF">EXD82_02790</name>
</gene>
<dbReference type="InterPro" id="IPR050351">
    <property type="entry name" value="BphY/WalK/GraS-like"/>
</dbReference>
<keyword evidence="11" id="KW-1185">Reference proteome</keyword>
<feature type="transmembrane region" description="Helical" evidence="8">
    <location>
        <begin position="20"/>
        <end position="38"/>
    </location>
</feature>
<dbReference type="GO" id="GO:0004721">
    <property type="term" value="F:phosphoprotein phosphatase activity"/>
    <property type="evidence" value="ECO:0007669"/>
    <property type="project" value="TreeGrafter"/>
</dbReference>
<dbReference type="InterPro" id="IPR004358">
    <property type="entry name" value="Sig_transdc_His_kin-like_C"/>
</dbReference>
<keyword evidence="8" id="KW-0812">Transmembrane</keyword>
<dbReference type="GO" id="GO:0016036">
    <property type="term" value="P:cellular response to phosphate starvation"/>
    <property type="evidence" value="ECO:0007669"/>
    <property type="project" value="TreeGrafter"/>
</dbReference>
<comment type="catalytic activity">
    <reaction evidence="1">
        <text>ATP + protein L-histidine = ADP + protein N-phospho-L-histidine.</text>
        <dbReference type="EC" id="2.7.13.3"/>
    </reaction>
</comment>
<dbReference type="Pfam" id="PF00512">
    <property type="entry name" value="HisKA"/>
    <property type="match status" value="1"/>
</dbReference>
<dbReference type="Gene3D" id="3.30.565.10">
    <property type="entry name" value="Histidine kinase-like ATPase, C-terminal domain"/>
    <property type="match status" value="1"/>
</dbReference>
<evidence type="ECO:0000256" key="6">
    <source>
        <dbReference type="ARBA" id="ARBA00022777"/>
    </source>
</evidence>
<proteinExistence type="predicted"/>
<dbReference type="InterPro" id="IPR003661">
    <property type="entry name" value="HisK_dim/P_dom"/>
</dbReference>
<dbReference type="RefSeq" id="WP_142535387.1">
    <property type="nucleotide sequence ID" value="NZ_SGJB01000003.1"/>
</dbReference>
<evidence type="ECO:0000256" key="3">
    <source>
        <dbReference type="ARBA" id="ARBA00012438"/>
    </source>
</evidence>
<dbReference type="PANTHER" id="PTHR45453:SF1">
    <property type="entry name" value="PHOSPHATE REGULON SENSOR PROTEIN PHOR"/>
    <property type="match status" value="1"/>
</dbReference>
<dbReference type="InterPro" id="IPR005467">
    <property type="entry name" value="His_kinase_dom"/>
</dbReference>
<evidence type="ECO:0000313" key="11">
    <source>
        <dbReference type="Proteomes" id="UP000317863"/>
    </source>
</evidence>
<dbReference type="InterPro" id="IPR003594">
    <property type="entry name" value="HATPase_dom"/>
</dbReference>
<dbReference type="GO" id="GO:0005886">
    <property type="term" value="C:plasma membrane"/>
    <property type="evidence" value="ECO:0007669"/>
    <property type="project" value="TreeGrafter"/>
</dbReference>
<dbReference type="SMART" id="SM00387">
    <property type="entry name" value="HATPase_c"/>
    <property type="match status" value="1"/>
</dbReference>
<evidence type="ECO:0000256" key="8">
    <source>
        <dbReference type="SAM" id="Phobius"/>
    </source>
</evidence>
<evidence type="ECO:0000313" key="10">
    <source>
        <dbReference type="EMBL" id="TQQ85336.1"/>
    </source>
</evidence>
<keyword evidence="5" id="KW-0808">Transferase</keyword>
<keyword evidence="6 10" id="KW-0418">Kinase</keyword>
<dbReference type="PROSITE" id="PS50109">
    <property type="entry name" value="HIS_KIN"/>
    <property type="match status" value="1"/>
</dbReference>
<organism evidence="10 11">
    <name type="scientific">Peptacetobacter hominis</name>
    <dbReference type="NCBI Taxonomy" id="2743610"/>
    <lineage>
        <taxon>Bacteria</taxon>
        <taxon>Bacillati</taxon>
        <taxon>Bacillota</taxon>
        <taxon>Clostridia</taxon>
        <taxon>Peptostreptococcales</taxon>
        <taxon>Peptostreptococcaceae</taxon>
        <taxon>Peptacetobacter</taxon>
    </lineage>
</organism>
<keyword evidence="7" id="KW-0902">Two-component regulatory system</keyword>
<dbReference type="PANTHER" id="PTHR45453">
    <property type="entry name" value="PHOSPHATE REGULON SENSOR PROTEIN PHOR"/>
    <property type="match status" value="1"/>
</dbReference>
<accession>A0A544QXE0</accession>
<dbReference type="CDD" id="cd00082">
    <property type="entry name" value="HisKA"/>
    <property type="match status" value="1"/>
</dbReference>
<comment type="subcellular location">
    <subcellularLocation>
        <location evidence="2">Membrane</location>
    </subcellularLocation>
</comment>
<dbReference type="OrthoDB" id="9813151at2"/>
<dbReference type="AlphaFoldDB" id="A0A544QXE0"/>
<dbReference type="EC" id="2.7.13.3" evidence="3"/>
<evidence type="ECO:0000256" key="5">
    <source>
        <dbReference type="ARBA" id="ARBA00022679"/>
    </source>
</evidence>
<dbReference type="SUPFAM" id="SSF47384">
    <property type="entry name" value="Homodimeric domain of signal transducing histidine kinase"/>
    <property type="match status" value="1"/>
</dbReference>
<dbReference type="PRINTS" id="PR00344">
    <property type="entry name" value="BCTRLSENSOR"/>
</dbReference>
<dbReference type="SUPFAM" id="SSF55874">
    <property type="entry name" value="ATPase domain of HSP90 chaperone/DNA topoisomerase II/histidine kinase"/>
    <property type="match status" value="1"/>
</dbReference>
<evidence type="ECO:0000259" key="9">
    <source>
        <dbReference type="PROSITE" id="PS50109"/>
    </source>
</evidence>
<name>A0A544QXE0_9FIRM</name>
<dbReference type="SMART" id="SM00388">
    <property type="entry name" value="HisKA"/>
    <property type="match status" value="1"/>
</dbReference>
<dbReference type="CDD" id="cd00075">
    <property type="entry name" value="HATPase"/>
    <property type="match status" value="1"/>
</dbReference>
<keyword evidence="8" id="KW-0472">Membrane</keyword>
<dbReference type="GO" id="GO:0000155">
    <property type="term" value="F:phosphorelay sensor kinase activity"/>
    <property type="evidence" value="ECO:0007669"/>
    <property type="project" value="InterPro"/>
</dbReference>
<keyword evidence="8" id="KW-1133">Transmembrane helix</keyword>
<protein>
    <recommendedName>
        <fullName evidence="3">histidine kinase</fullName>
        <ecNumber evidence="3">2.7.13.3</ecNumber>
    </recommendedName>
</protein>
<reference evidence="10 11" key="1">
    <citation type="submission" date="2019-02" db="EMBL/GenBank/DDBJ databases">
        <title>Peptostreptococcaceae bacterium ZHW00191 nov., a new bacterium isolated from the human gut.</title>
        <authorList>
            <person name="Zhou H.-W."/>
            <person name="Chen X.-J."/>
        </authorList>
    </citation>
    <scope>NUCLEOTIDE SEQUENCE [LARGE SCALE GENOMIC DNA]</scope>
    <source>
        <strain evidence="10 11">ZHW00191</strain>
    </source>
</reference>
<comment type="caution">
    <text evidence="10">The sequence shown here is derived from an EMBL/GenBank/DDBJ whole genome shotgun (WGS) entry which is preliminary data.</text>
</comment>
<keyword evidence="4" id="KW-0597">Phosphoprotein</keyword>
<feature type="domain" description="Histidine kinase" evidence="9">
    <location>
        <begin position="196"/>
        <end position="413"/>
    </location>
</feature>
<evidence type="ECO:0000256" key="1">
    <source>
        <dbReference type="ARBA" id="ARBA00000085"/>
    </source>
</evidence>